<dbReference type="Proteomes" id="UP000886607">
    <property type="component" value="Unassembled WGS sequence"/>
</dbReference>
<dbReference type="InterPro" id="IPR020037">
    <property type="entry name" value="DUF4312"/>
</dbReference>
<dbReference type="Proteomes" id="UP000886597">
    <property type="component" value="Unassembled WGS sequence"/>
</dbReference>
<evidence type="ECO:0000313" key="2">
    <source>
        <dbReference type="EMBL" id="GEQ55509.1"/>
    </source>
</evidence>
<sequence length="119" mass="13805">MNVLEKEKSSVTVTGRGKNRKEVFADALSSVQKQITKYADNVPVRIEPVTITILSAEEKSYMERFLFFFFPRKKTEYTLKLKIGIEISSIDVNKVDFKKIDETKPKLFKKSILAKRIKE</sequence>
<dbReference type="EMBL" id="BKBQ01000055">
    <property type="protein sequence ID" value="GEQ55509.1"/>
    <property type="molecule type" value="Genomic_DNA"/>
</dbReference>
<dbReference type="AlphaFoldDB" id="A0AAN4UDJ5"/>
<proteinExistence type="predicted"/>
<name>A0AAN4UDJ5_9ENTE</name>
<dbReference type="GeneID" id="69986758"/>
<dbReference type="EMBL" id="BKBO01000055">
    <property type="protein sequence ID" value="GEQ50499.1"/>
    <property type="molecule type" value="Genomic_DNA"/>
</dbReference>
<evidence type="ECO:0008006" key="5">
    <source>
        <dbReference type="Google" id="ProtNLM"/>
    </source>
</evidence>
<organism evidence="2 3">
    <name type="scientific">Tetragenococcus koreensis</name>
    <dbReference type="NCBI Taxonomy" id="290335"/>
    <lineage>
        <taxon>Bacteria</taxon>
        <taxon>Bacillati</taxon>
        <taxon>Bacillota</taxon>
        <taxon>Bacilli</taxon>
        <taxon>Lactobacillales</taxon>
        <taxon>Enterococcaceae</taxon>
        <taxon>Tetragenococcus</taxon>
    </lineage>
</organism>
<evidence type="ECO:0000313" key="1">
    <source>
        <dbReference type="EMBL" id="GEQ50499.1"/>
    </source>
</evidence>
<evidence type="ECO:0000313" key="3">
    <source>
        <dbReference type="Proteomes" id="UP000886597"/>
    </source>
</evidence>
<dbReference type="Pfam" id="PF14189">
    <property type="entry name" value="DUF4312"/>
    <property type="match status" value="1"/>
</dbReference>
<accession>A0AAN4UDJ5</accession>
<keyword evidence="4" id="KW-1185">Reference proteome</keyword>
<reference evidence="2" key="2">
    <citation type="journal article" date="2020" name="Int. Dairy J.">
        <title>Lactic acid bacterial diversity in Brie cheese focusing on salt concentration and pH of isolation medium and characterisation of halophilic and alkaliphilic lactic acid bacterial isolates.</title>
        <authorList>
            <person name="Unno R."/>
            <person name="Matsutani M."/>
            <person name="Suzuki T."/>
            <person name="Kodama K."/>
            <person name="Matsushita H."/>
            <person name="Yamasato K."/>
            <person name="Koizumi Y."/>
            <person name="Ishikawa M."/>
        </authorList>
    </citation>
    <scope>NUCLEOTIDE SEQUENCE</scope>
    <source>
        <strain evidence="2">7C1</strain>
        <strain evidence="1">8C4</strain>
    </source>
</reference>
<comment type="caution">
    <text evidence="2">The sequence shown here is derived from an EMBL/GenBank/DDBJ whole genome shotgun (WGS) entry which is preliminary data.</text>
</comment>
<evidence type="ECO:0000313" key="4">
    <source>
        <dbReference type="Proteomes" id="UP000886607"/>
    </source>
</evidence>
<reference evidence="2" key="1">
    <citation type="submission" date="2019-08" db="EMBL/GenBank/DDBJ databases">
        <authorList>
            <person name="Ishikawa M."/>
            <person name="Suzuki T."/>
            <person name="Matsutani M."/>
        </authorList>
    </citation>
    <scope>NUCLEOTIDE SEQUENCE</scope>
    <source>
        <strain evidence="2">7C1</strain>
        <strain evidence="1">8C4</strain>
    </source>
</reference>
<protein>
    <recommendedName>
        <fullName evidence="5">Cytoplasmic protein</fullName>
    </recommendedName>
</protein>
<dbReference type="RefSeq" id="WP_157977756.1">
    <property type="nucleotide sequence ID" value="NZ_BJYN01000053.1"/>
</dbReference>
<gene>
    <name evidence="1" type="ORF">TK11N_23510</name>
    <name evidence="2" type="ORF">TK2N_23530</name>
</gene>
<dbReference type="NCBIfam" id="TIGR03578">
    <property type="entry name" value="EF_0831"/>
    <property type="match status" value="1"/>
</dbReference>